<evidence type="ECO:0000259" key="2">
    <source>
        <dbReference type="Pfam" id="PF04892"/>
    </source>
</evidence>
<gene>
    <name evidence="3" type="ORF">E5347_08655</name>
</gene>
<dbReference type="Pfam" id="PF04892">
    <property type="entry name" value="VanZ"/>
    <property type="match status" value="1"/>
</dbReference>
<keyword evidence="1" id="KW-0472">Membrane</keyword>
<proteinExistence type="predicted"/>
<dbReference type="RefSeq" id="WP_136006458.1">
    <property type="nucleotide sequence ID" value="NZ_SRYR01000003.1"/>
</dbReference>
<protein>
    <submittedName>
        <fullName evidence="3">VanZ family protein</fullName>
    </submittedName>
</protein>
<feature type="transmembrane region" description="Helical" evidence="1">
    <location>
        <begin position="6"/>
        <end position="26"/>
    </location>
</feature>
<dbReference type="EMBL" id="SRYR01000003">
    <property type="protein sequence ID" value="TGY42281.1"/>
    <property type="molecule type" value="Genomic_DNA"/>
</dbReference>
<dbReference type="Proteomes" id="UP000306888">
    <property type="component" value="Unassembled WGS sequence"/>
</dbReference>
<keyword evidence="1" id="KW-0812">Transmembrane</keyword>
<organism evidence="3 4">
    <name type="scientific">Clostridium sartagoforme</name>
    <dbReference type="NCBI Taxonomy" id="84031"/>
    <lineage>
        <taxon>Bacteria</taxon>
        <taxon>Bacillati</taxon>
        <taxon>Bacillota</taxon>
        <taxon>Clostridia</taxon>
        <taxon>Eubacteriales</taxon>
        <taxon>Clostridiaceae</taxon>
        <taxon>Clostridium</taxon>
    </lineage>
</organism>
<feature type="transmembrane region" description="Helical" evidence="1">
    <location>
        <begin position="38"/>
        <end position="60"/>
    </location>
</feature>
<dbReference type="InterPro" id="IPR053150">
    <property type="entry name" value="Teicoplanin_resist-assoc"/>
</dbReference>
<sequence>MNELISLILALVLLTILISIVMRISYKEEEKIRVQHNIFGYMFMIYLMIALAEVVGFPSLSEWRRLSVLNEAIFNPNINLIPFNDGFDISGILNIIFFMPFGFLLPTLWKKYRSFLRTLSYGIIFSFIIEIGQLFTKNRATDINDLIMNTLGTILGWIIFNFLRKVFKKLTRKTVVDTKAFESKIIKLEPYLYVFIAIISVFII</sequence>
<dbReference type="AlphaFoldDB" id="A0A4S2DMQ1"/>
<accession>A0A4S2DMQ1</accession>
<comment type="caution">
    <text evidence="3">The sequence shown here is derived from an EMBL/GenBank/DDBJ whole genome shotgun (WGS) entry which is preliminary data.</text>
</comment>
<feature type="transmembrane region" description="Helical" evidence="1">
    <location>
        <begin position="89"/>
        <end position="108"/>
    </location>
</feature>
<feature type="transmembrane region" description="Helical" evidence="1">
    <location>
        <begin position="146"/>
        <end position="164"/>
    </location>
</feature>
<dbReference type="PANTHER" id="PTHR36834">
    <property type="entry name" value="MEMBRANE PROTEIN-RELATED"/>
    <property type="match status" value="1"/>
</dbReference>
<dbReference type="PANTHER" id="PTHR36834:SF2">
    <property type="entry name" value="MEMBRANE PROTEIN"/>
    <property type="match status" value="1"/>
</dbReference>
<dbReference type="OrthoDB" id="9805025at2"/>
<evidence type="ECO:0000313" key="4">
    <source>
        <dbReference type="Proteomes" id="UP000306888"/>
    </source>
</evidence>
<dbReference type="InterPro" id="IPR006976">
    <property type="entry name" value="VanZ-like"/>
</dbReference>
<feature type="domain" description="VanZ-like" evidence="2">
    <location>
        <begin position="45"/>
        <end position="163"/>
    </location>
</feature>
<keyword evidence="4" id="KW-1185">Reference proteome</keyword>
<feature type="transmembrane region" description="Helical" evidence="1">
    <location>
        <begin position="115"/>
        <end position="134"/>
    </location>
</feature>
<evidence type="ECO:0000313" key="3">
    <source>
        <dbReference type="EMBL" id="TGY42281.1"/>
    </source>
</evidence>
<name>A0A4S2DMQ1_9CLOT</name>
<keyword evidence="1" id="KW-1133">Transmembrane helix</keyword>
<evidence type="ECO:0000256" key="1">
    <source>
        <dbReference type="SAM" id="Phobius"/>
    </source>
</evidence>
<reference evidence="3 4" key="1">
    <citation type="submission" date="2019-04" db="EMBL/GenBank/DDBJ databases">
        <title>Microbes associate with the intestines of laboratory mice.</title>
        <authorList>
            <person name="Navarre W."/>
            <person name="Wong E."/>
            <person name="Huang K."/>
            <person name="Tropini C."/>
            <person name="Ng K."/>
            <person name="Yu B."/>
        </authorList>
    </citation>
    <scope>NUCLEOTIDE SEQUENCE [LARGE SCALE GENOMIC DNA]</scope>
    <source>
        <strain evidence="3 4">NM50_B9-20</strain>
    </source>
</reference>